<protein>
    <submittedName>
        <fullName evidence="2">RES domain-containing protein</fullName>
    </submittedName>
</protein>
<evidence type="ECO:0000259" key="1">
    <source>
        <dbReference type="SMART" id="SM00953"/>
    </source>
</evidence>
<dbReference type="Pfam" id="PF08808">
    <property type="entry name" value="RES"/>
    <property type="match status" value="1"/>
</dbReference>
<dbReference type="RefSeq" id="WP_045883054.1">
    <property type="nucleotide sequence ID" value="NZ_CP011110.1"/>
</dbReference>
<feature type="domain" description="RES" evidence="1">
    <location>
        <begin position="199"/>
        <end position="361"/>
    </location>
</feature>
<name>A0A0D5Y0B0_9PSED</name>
<dbReference type="KEGG" id="pcz:PCL1606_29860"/>
<dbReference type="AlphaFoldDB" id="A0A0D5Y0B0"/>
<dbReference type="InterPro" id="IPR014914">
    <property type="entry name" value="RES_dom"/>
</dbReference>
<dbReference type="SMART" id="SM00953">
    <property type="entry name" value="RES"/>
    <property type="match status" value="1"/>
</dbReference>
<dbReference type="Proteomes" id="UP000032748">
    <property type="component" value="Chromosome"/>
</dbReference>
<gene>
    <name evidence="2" type="ORF">PCL1606_29860</name>
</gene>
<evidence type="ECO:0000313" key="2">
    <source>
        <dbReference type="EMBL" id="AKA24437.1"/>
    </source>
</evidence>
<accession>A0A0D5Y0B0</accession>
<reference evidence="2 3" key="1">
    <citation type="journal article" date="2015" name="Mol. Plant Microbe Interact.">
        <title>Comparative Genomic Analysis of Pseudomonas chlororaphis PCL1606 Reveals New Insight into Antifungal Compounds Involved in Biocontrol.</title>
        <authorList>
            <person name="Calderon C.E."/>
            <person name="Ramos C."/>
            <person name="de Vicente A."/>
            <person name="Cazorla F.M."/>
        </authorList>
    </citation>
    <scope>NUCLEOTIDE SEQUENCE [LARGE SCALE GENOMIC DNA]</scope>
    <source>
        <strain evidence="2 3">PCL1606</strain>
    </source>
</reference>
<dbReference type="OrthoDB" id="1425103at2"/>
<dbReference type="EMBL" id="CP011110">
    <property type="protein sequence ID" value="AKA24437.1"/>
    <property type="molecule type" value="Genomic_DNA"/>
</dbReference>
<sequence>MSKLVCVECLSDSYLQANFANNDVDECGYCSEERPVVTLEELVEQLEEAIQASFTYVEQPPAVIHHGYPEVGHSIFDVLQIVLGADDMNLLSDLEGELREQWSECEDDDPFFIEQTYASSQLTSDWDQMQRSLQFESRLVNPVVGRVLEKIFSGIEELHTASEPRSAITLAGPGQSLTAFQRARKFENEEGMAAALKHPEKYLGPTPRGKGSAGRMNAAGISVFYGATDNQTAIAEVRPPVGSWVVTATFEVIRPLRLLNLGDLDGIRPDANLSYFDPVRQEQAERCAFLRELQQQMLMPVMPESADQGYLITQAIADYLATNETLNLDGILFPSVQVPKDASPGLNAILFHKASAVEKTEDQDALDQVSLWESDEDQWIFYPQIWEGSPPTEESAHDFMGHIHAPEASLRLARDGITIHKIQGVSFTYRSDPVRHEPWSDGARHYGIR</sequence>
<proteinExistence type="predicted"/>
<evidence type="ECO:0000313" key="3">
    <source>
        <dbReference type="Proteomes" id="UP000032748"/>
    </source>
</evidence>
<organism evidence="2 3">
    <name type="scientific">Pseudomonas chlororaphis</name>
    <dbReference type="NCBI Taxonomy" id="587753"/>
    <lineage>
        <taxon>Bacteria</taxon>
        <taxon>Pseudomonadati</taxon>
        <taxon>Pseudomonadota</taxon>
        <taxon>Gammaproteobacteria</taxon>
        <taxon>Pseudomonadales</taxon>
        <taxon>Pseudomonadaceae</taxon>
        <taxon>Pseudomonas</taxon>
    </lineage>
</organism>
<dbReference type="PATRIC" id="fig|587753.10.peg.2976"/>